<gene>
    <name evidence="2" type="ORF">NC799_09370</name>
</gene>
<dbReference type="RefSeq" id="WP_272446195.1">
    <property type="nucleotide sequence ID" value="NZ_JAMQKC010000006.1"/>
</dbReference>
<comment type="caution">
    <text evidence="2">The sequence shown here is derived from an EMBL/GenBank/DDBJ whole genome shotgun (WGS) entry which is preliminary data.</text>
</comment>
<reference evidence="2" key="1">
    <citation type="submission" date="2022-06" db="EMBL/GenBank/DDBJ databases">
        <title>Aquibacillus sp. a new bacterium isolated from soil saline samples.</title>
        <authorList>
            <person name="Galisteo C."/>
            <person name="De La Haba R."/>
            <person name="Sanchez-Porro C."/>
            <person name="Ventosa A."/>
        </authorList>
    </citation>
    <scope>NUCLEOTIDE SEQUENCE</scope>
    <source>
        <strain evidence="2">3ASR75-54</strain>
    </source>
</reference>
<dbReference type="EMBL" id="JAMQKC010000006">
    <property type="protein sequence ID" value="MDC3417132.1"/>
    <property type="molecule type" value="Genomic_DNA"/>
</dbReference>
<proteinExistence type="predicted"/>
<organism evidence="2 3">
    <name type="scientific">Aquibacillus salsiterrae</name>
    <dbReference type="NCBI Taxonomy" id="2950439"/>
    <lineage>
        <taxon>Bacteria</taxon>
        <taxon>Bacillati</taxon>
        <taxon>Bacillota</taxon>
        <taxon>Bacilli</taxon>
        <taxon>Bacillales</taxon>
        <taxon>Bacillaceae</taxon>
        <taxon>Aquibacillus</taxon>
    </lineage>
</organism>
<sequence length="69" mass="7901">MSKKNSKFYNERTKANSVEGMGVQTEINPAHPLNSIDRYPGDSVDEHKAKEDVNVYFAEKEIEQEDNNL</sequence>
<evidence type="ECO:0000256" key="1">
    <source>
        <dbReference type="SAM" id="MobiDB-lite"/>
    </source>
</evidence>
<protein>
    <submittedName>
        <fullName evidence="2">Uncharacterized protein</fullName>
    </submittedName>
</protein>
<keyword evidence="3" id="KW-1185">Reference proteome</keyword>
<dbReference type="Proteomes" id="UP001145069">
    <property type="component" value="Unassembled WGS sequence"/>
</dbReference>
<dbReference type="AlphaFoldDB" id="A0A9X3WCR2"/>
<accession>A0A9X3WCR2</accession>
<evidence type="ECO:0000313" key="3">
    <source>
        <dbReference type="Proteomes" id="UP001145069"/>
    </source>
</evidence>
<name>A0A9X3WCR2_9BACI</name>
<evidence type="ECO:0000313" key="2">
    <source>
        <dbReference type="EMBL" id="MDC3417132.1"/>
    </source>
</evidence>
<feature type="region of interest" description="Disordered" evidence="1">
    <location>
        <begin position="1"/>
        <end position="45"/>
    </location>
</feature>